<keyword evidence="2" id="KW-1185">Reference proteome</keyword>
<name>A0A0C9XH34_9AGAR</name>
<accession>A0A0C9XH34</accession>
<gene>
    <name evidence="1" type="ORF">K443DRAFT_7360</name>
</gene>
<evidence type="ECO:0000313" key="2">
    <source>
        <dbReference type="Proteomes" id="UP000054477"/>
    </source>
</evidence>
<organism evidence="1 2">
    <name type="scientific">Laccaria amethystina LaAM-08-1</name>
    <dbReference type="NCBI Taxonomy" id="1095629"/>
    <lineage>
        <taxon>Eukaryota</taxon>
        <taxon>Fungi</taxon>
        <taxon>Dikarya</taxon>
        <taxon>Basidiomycota</taxon>
        <taxon>Agaricomycotina</taxon>
        <taxon>Agaricomycetes</taxon>
        <taxon>Agaricomycetidae</taxon>
        <taxon>Agaricales</taxon>
        <taxon>Agaricineae</taxon>
        <taxon>Hydnangiaceae</taxon>
        <taxon>Laccaria</taxon>
    </lineage>
</organism>
<reference evidence="1 2" key="1">
    <citation type="submission" date="2014-04" db="EMBL/GenBank/DDBJ databases">
        <authorList>
            <consortium name="DOE Joint Genome Institute"/>
            <person name="Kuo A."/>
            <person name="Kohler A."/>
            <person name="Nagy L.G."/>
            <person name="Floudas D."/>
            <person name="Copeland A."/>
            <person name="Barry K.W."/>
            <person name="Cichocki N."/>
            <person name="Veneault-Fourrey C."/>
            <person name="LaButti K."/>
            <person name="Lindquist E.A."/>
            <person name="Lipzen A."/>
            <person name="Lundell T."/>
            <person name="Morin E."/>
            <person name="Murat C."/>
            <person name="Sun H."/>
            <person name="Tunlid A."/>
            <person name="Henrissat B."/>
            <person name="Grigoriev I.V."/>
            <person name="Hibbett D.S."/>
            <person name="Martin F."/>
            <person name="Nordberg H.P."/>
            <person name="Cantor M.N."/>
            <person name="Hua S.X."/>
        </authorList>
    </citation>
    <scope>NUCLEOTIDE SEQUENCE [LARGE SCALE GENOMIC DNA]</scope>
    <source>
        <strain evidence="1 2">LaAM-08-1</strain>
    </source>
</reference>
<protein>
    <submittedName>
        <fullName evidence="1">Uncharacterized protein</fullName>
    </submittedName>
</protein>
<dbReference type="EMBL" id="KN838617">
    <property type="protein sequence ID" value="KIK00884.1"/>
    <property type="molecule type" value="Genomic_DNA"/>
</dbReference>
<dbReference type="AlphaFoldDB" id="A0A0C9XH34"/>
<proteinExistence type="predicted"/>
<dbReference type="Proteomes" id="UP000054477">
    <property type="component" value="Unassembled WGS sequence"/>
</dbReference>
<reference evidence="2" key="2">
    <citation type="submission" date="2015-01" db="EMBL/GenBank/DDBJ databases">
        <title>Evolutionary Origins and Diversification of the Mycorrhizal Mutualists.</title>
        <authorList>
            <consortium name="DOE Joint Genome Institute"/>
            <consortium name="Mycorrhizal Genomics Consortium"/>
            <person name="Kohler A."/>
            <person name="Kuo A."/>
            <person name="Nagy L.G."/>
            <person name="Floudas D."/>
            <person name="Copeland A."/>
            <person name="Barry K.W."/>
            <person name="Cichocki N."/>
            <person name="Veneault-Fourrey C."/>
            <person name="LaButti K."/>
            <person name="Lindquist E.A."/>
            <person name="Lipzen A."/>
            <person name="Lundell T."/>
            <person name="Morin E."/>
            <person name="Murat C."/>
            <person name="Riley R."/>
            <person name="Ohm R."/>
            <person name="Sun H."/>
            <person name="Tunlid A."/>
            <person name="Henrissat B."/>
            <person name="Grigoriev I.V."/>
            <person name="Hibbett D.S."/>
            <person name="Martin F."/>
        </authorList>
    </citation>
    <scope>NUCLEOTIDE SEQUENCE [LARGE SCALE GENOMIC DNA]</scope>
    <source>
        <strain evidence="2">LaAM-08-1</strain>
    </source>
</reference>
<dbReference type="HOGENOM" id="CLU_2333938_0_0_1"/>
<sequence length="98" mass="11013">MSSYYPVHEHSRRMKHRRRPHMLLGAAGMDFASWGVEFNARMSVLRMVRTRAPERHASTTLKRSCGHLFASSFNTAILPAATRLDDALVQSVVDGSTL</sequence>
<evidence type="ECO:0000313" key="1">
    <source>
        <dbReference type="EMBL" id="KIK00884.1"/>
    </source>
</evidence>